<reference evidence="2 3" key="2">
    <citation type="submission" date="2019-01" db="EMBL/GenBank/DDBJ databases">
        <title>A chromosome length genome reference of the Java medaka (oryzias javanicus).</title>
        <authorList>
            <person name="Herpin A."/>
            <person name="Takehana Y."/>
            <person name="Naruse K."/>
            <person name="Ansai S."/>
            <person name="Kawaguchi M."/>
        </authorList>
    </citation>
    <scope>NUCLEOTIDE SEQUENCE [LARGE SCALE GENOMIC DNA]</scope>
    <source>
        <strain evidence="2">RS831</strain>
        <tissue evidence="2">Whole body</tissue>
    </source>
</reference>
<feature type="compositionally biased region" description="Low complexity" evidence="1">
    <location>
        <begin position="47"/>
        <end position="67"/>
    </location>
</feature>
<proteinExistence type="predicted"/>
<dbReference type="Proteomes" id="UP000283210">
    <property type="component" value="Chromosome 3"/>
</dbReference>
<name>A0A437DID7_ORYJA</name>
<dbReference type="EMBL" id="CM012439">
    <property type="protein sequence ID" value="RVE74848.1"/>
    <property type="molecule type" value="Genomic_DNA"/>
</dbReference>
<reference evidence="2 3" key="1">
    <citation type="submission" date="2018-11" db="EMBL/GenBank/DDBJ databases">
        <authorList>
            <person name="Lopez-Roques C."/>
            <person name="Donnadieu C."/>
            <person name="Bouchez O."/>
            <person name="Klopp C."/>
            <person name="Cabau C."/>
            <person name="Zahm M."/>
        </authorList>
    </citation>
    <scope>NUCLEOTIDE SEQUENCE [LARGE SCALE GENOMIC DNA]</scope>
    <source>
        <strain evidence="2">RS831</strain>
        <tissue evidence="2">Whole body</tissue>
    </source>
</reference>
<dbReference type="AlphaFoldDB" id="A0A437DID7"/>
<evidence type="ECO:0000256" key="1">
    <source>
        <dbReference type="SAM" id="MobiDB-lite"/>
    </source>
</evidence>
<gene>
    <name evidence="2" type="ORF">OJAV_G00025930</name>
</gene>
<feature type="region of interest" description="Disordered" evidence="1">
    <location>
        <begin position="1"/>
        <end position="87"/>
    </location>
</feature>
<organism evidence="2 3">
    <name type="scientific">Oryzias javanicus</name>
    <name type="common">Javanese ricefish</name>
    <name type="synonym">Aplocheilus javanicus</name>
    <dbReference type="NCBI Taxonomy" id="123683"/>
    <lineage>
        <taxon>Eukaryota</taxon>
        <taxon>Metazoa</taxon>
        <taxon>Chordata</taxon>
        <taxon>Craniata</taxon>
        <taxon>Vertebrata</taxon>
        <taxon>Euteleostomi</taxon>
        <taxon>Actinopterygii</taxon>
        <taxon>Neopterygii</taxon>
        <taxon>Teleostei</taxon>
        <taxon>Neoteleostei</taxon>
        <taxon>Acanthomorphata</taxon>
        <taxon>Ovalentaria</taxon>
        <taxon>Atherinomorphae</taxon>
        <taxon>Beloniformes</taxon>
        <taxon>Adrianichthyidae</taxon>
        <taxon>Oryziinae</taxon>
        <taxon>Oryzias</taxon>
    </lineage>
</organism>
<evidence type="ECO:0000313" key="3">
    <source>
        <dbReference type="Proteomes" id="UP000283210"/>
    </source>
</evidence>
<evidence type="ECO:0000313" key="2">
    <source>
        <dbReference type="EMBL" id="RVE74848.1"/>
    </source>
</evidence>
<keyword evidence="3" id="KW-1185">Reference proteome</keyword>
<sequence>MITRTANPSPPGWEKRRRLPPPRLQGSPRSKVKLKFRQGAQRSAFAEPSVSVREGSSSAGAAGSESDSPVERSDAHEAFPPGSMFSA</sequence>
<accession>A0A437DID7</accession>
<protein>
    <submittedName>
        <fullName evidence="2">Uncharacterized protein</fullName>
    </submittedName>
</protein>